<dbReference type="EMBL" id="VYKL01000006">
    <property type="protein sequence ID" value="KAA9030629.1"/>
    <property type="molecule type" value="Genomic_DNA"/>
</dbReference>
<sequence>MSLTYSRKIKVNFVKEAELILDGQSKICNWLYNQLLDACQKDYRENNHALKLLKNRNLRNYGVSLKEKHPFLNTVFSSALKEPSTRLVNAYKSFFEGRTDYPQFRSWKKKWFSLVFDEPNKGWEILNEGKTISISLGTIPGMKIEKGKRNPSVTGTLKERIELKKGELIKTFTLCKQQGNQFYAIFTIERCSDQELEFKKVMSDYRKAFNLAKKEGKEKPIKPKLPEKKVNIPMNFKWIALDPNHKNFFVGVDDEGNSIEFKKLTMMTYWDKKIDELKSLRDACEKNYRKRKTKHGNTYKVHSPRWNRFNHALDKAYHKRREQIKTALYTISHELYRRYDLVIIGDYTPTNGTAPFNHMKRRMLNQEKIGEFRHIAEWVAMKLEKYYLLANEHSTTKECCVCGHNEKKDPSIRSFVCIQCGTEFMRDTNSSVNIGRKMGFSLNIQKYKHKLKGFTHIGEARYGKPVLWIENKDNL</sequence>
<dbReference type="InterPro" id="IPR010095">
    <property type="entry name" value="Cas12f1-like_TNB"/>
</dbReference>
<proteinExistence type="predicted"/>
<dbReference type="Proteomes" id="UP000326671">
    <property type="component" value="Unassembled WGS sequence"/>
</dbReference>
<protein>
    <submittedName>
        <fullName evidence="3">Transposase</fullName>
    </submittedName>
</protein>
<evidence type="ECO:0000313" key="4">
    <source>
        <dbReference type="Proteomes" id="UP000326671"/>
    </source>
</evidence>
<keyword evidence="4" id="KW-1185">Reference proteome</keyword>
<dbReference type="GO" id="GO:0003677">
    <property type="term" value="F:DNA binding"/>
    <property type="evidence" value="ECO:0007669"/>
    <property type="project" value="UniProtKB-KW"/>
</dbReference>
<evidence type="ECO:0000259" key="2">
    <source>
        <dbReference type="Pfam" id="PF07282"/>
    </source>
</evidence>
<evidence type="ECO:0000256" key="1">
    <source>
        <dbReference type="ARBA" id="ARBA00023125"/>
    </source>
</evidence>
<keyword evidence="1" id="KW-0238">DNA-binding</keyword>
<organism evidence="3 4">
    <name type="scientific">Niallia endozanthoxylica</name>
    <dbReference type="NCBI Taxonomy" id="2036016"/>
    <lineage>
        <taxon>Bacteria</taxon>
        <taxon>Bacillati</taxon>
        <taxon>Bacillota</taxon>
        <taxon>Bacilli</taxon>
        <taxon>Bacillales</taxon>
        <taxon>Bacillaceae</taxon>
        <taxon>Niallia</taxon>
    </lineage>
</organism>
<name>A0A5J5I5A7_9BACI</name>
<dbReference type="AlphaFoldDB" id="A0A5J5I5A7"/>
<gene>
    <name evidence="3" type="ORF">F4V44_02205</name>
</gene>
<comment type="caution">
    <text evidence="3">The sequence shown here is derived from an EMBL/GenBank/DDBJ whole genome shotgun (WGS) entry which is preliminary data.</text>
</comment>
<evidence type="ECO:0000313" key="3">
    <source>
        <dbReference type="EMBL" id="KAA9030629.1"/>
    </source>
</evidence>
<reference evidence="3 4" key="1">
    <citation type="submission" date="2019-09" db="EMBL/GenBank/DDBJ databases">
        <title>Whole genome sequences of isolates from the Mars Exploration Rovers.</title>
        <authorList>
            <person name="Seuylemezian A."/>
            <person name="Vaishampayan P."/>
        </authorList>
    </citation>
    <scope>NUCLEOTIDE SEQUENCE [LARGE SCALE GENOMIC DNA]</scope>
    <source>
        <strain evidence="3 4">MER_TA_151</strain>
    </source>
</reference>
<dbReference type="OrthoDB" id="1551477at2"/>
<dbReference type="Pfam" id="PF07282">
    <property type="entry name" value="Cas12f1-like_TNB"/>
    <property type="match status" value="1"/>
</dbReference>
<dbReference type="RefSeq" id="WP_150438357.1">
    <property type="nucleotide sequence ID" value="NZ_VYKL01000006.1"/>
</dbReference>
<accession>A0A5J5I5A7</accession>
<dbReference type="NCBIfam" id="NF040570">
    <property type="entry name" value="guided_TnpB"/>
    <property type="match status" value="1"/>
</dbReference>
<feature type="domain" description="Cas12f1-like TNB" evidence="2">
    <location>
        <begin position="370"/>
        <end position="434"/>
    </location>
</feature>